<proteinExistence type="predicted"/>
<organism evidence="4 5">
    <name type="scientific">Jiella endophytica</name>
    <dbReference type="NCBI Taxonomy" id="2558362"/>
    <lineage>
        <taxon>Bacteria</taxon>
        <taxon>Pseudomonadati</taxon>
        <taxon>Pseudomonadota</taxon>
        <taxon>Alphaproteobacteria</taxon>
        <taxon>Hyphomicrobiales</taxon>
        <taxon>Aurantimonadaceae</taxon>
        <taxon>Jiella</taxon>
    </lineage>
</organism>
<evidence type="ECO:0000313" key="5">
    <source>
        <dbReference type="Proteomes" id="UP000298179"/>
    </source>
</evidence>
<evidence type="ECO:0000259" key="3">
    <source>
        <dbReference type="PROSITE" id="PS51186"/>
    </source>
</evidence>
<dbReference type="PROSITE" id="PS51186">
    <property type="entry name" value="GNAT"/>
    <property type="match status" value="1"/>
</dbReference>
<protein>
    <submittedName>
        <fullName evidence="4">GNAT family N-acetyltransferase</fullName>
    </submittedName>
</protein>
<dbReference type="PANTHER" id="PTHR43877">
    <property type="entry name" value="AMINOALKYLPHOSPHONATE N-ACETYLTRANSFERASE-RELATED-RELATED"/>
    <property type="match status" value="1"/>
</dbReference>
<dbReference type="Pfam" id="PF00583">
    <property type="entry name" value="Acetyltransf_1"/>
    <property type="match status" value="1"/>
</dbReference>
<dbReference type="InterPro" id="IPR050832">
    <property type="entry name" value="Bact_Acetyltransf"/>
</dbReference>
<feature type="domain" description="N-acetyltransferase" evidence="3">
    <location>
        <begin position="7"/>
        <end position="153"/>
    </location>
</feature>
<dbReference type="SUPFAM" id="SSF55729">
    <property type="entry name" value="Acyl-CoA N-acyltransferases (Nat)"/>
    <property type="match status" value="1"/>
</dbReference>
<comment type="caution">
    <text evidence="4">The sequence shown here is derived from an EMBL/GenBank/DDBJ whole genome shotgun (WGS) entry which is preliminary data.</text>
</comment>
<dbReference type="AlphaFoldDB" id="A0A4Y8RF61"/>
<accession>A0A4Y8RF61</accession>
<dbReference type="GO" id="GO:0016747">
    <property type="term" value="F:acyltransferase activity, transferring groups other than amino-acyl groups"/>
    <property type="evidence" value="ECO:0007669"/>
    <property type="project" value="InterPro"/>
</dbReference>
<dbReference type="Proteomes" id="UP000298179">
    <property type="component" value="Unassembled WGS sequence"/>
</dbReference>
<keyword evidence="2" id="KW-0012">Acyltransferase</keyword>
<dbReference type="InterPro" id="IPR016890">
    <property type="entry name" value="UCP028520"/>
</dbReference>
<gene>
    <name evidence="4" type="ORF">E3C22_17025</name>
</gene>
<keyword evidence="5" id="KW-1185">Reference proteome</keyword>
<dbReference type="PANTHER" id="PTHR43877:SF2">
    <property type="entry name" value="AMINOALKYLPHOSPHONATE N-ACETYLTRANSFERASE-RELATED"/>
    <property type="match status" value="1"/>
</dbReference>
<dbReference type="EMBL" id="SOZD01000005">
    <property type="protein sequence ID" value="TFF20861.1"/>
    <property type="molecule type" value="Genomic_DNA"/>
</dbReference>
<evidence type="ECO:0000313" key="4">
    <source>
        <dbReference type="EMBL" id="TFF20861.1"/>
    </source>
</evidence>
<dbReference type="InterPro" id="IPR016181">
    <property type="entry name" value="Acyl_CoA_acyltransferase"/>
</dbReference>
<sequence>MRAADRGQLLALNNDHAAELSLLDAAAFERLTANAFHARQTDDASGLVVAFDETGDYQSPNFLWFKERYERFVYVDRVVVAPAARGRGLARALYDSVFAAAEAAGTPRIVCEINLAPPNPGSIRFHEALEFRQVGTATLDGGAKTVGYYERLR</sequence>
<keyword evidence="1 4" id="KW-0808">Transferase</keyword>
<evidence type="ECO:0000256" key="1">
    <source>
        <dbReference type="ARBA" id="ARBA00022679"/>
    </source>
</evidence>
<name>A0A4Y8RF61_9HYPH</name>
<reference evidence="4 5" key="1">
    <citation type="submission" date="2019-03" db="EMBL/GenBank/DDBJ databases">
        <title>Jiella endophytica sp. nov., a novel endophytic bacterium isolated from root of Ficus microcarpa Linn. f.</title>
        <authorList>
            <person name="Tuo L."/>
        </authorList>
    </citation>
    <scope>NUCLEOTIDE SEQUENCE [LARGE SCALE GENOMIC DNA]</scope>
    <source>
        <strain evidence="4 5">CBS5Q-3</strain>
    </source>
</reference>
<dbReference type="PIRSF" id="PIRSF028520">
    <property type="entry name" value="UCP028520"/>
    <property type="match status" value="1"/>
</dbReference>
<dbReference type="Gene3D" id="3.40.630.30">
    <property type="match status" value="1"/>
</dbReference>
<dbReference type="InterPro" id="IPR000182">
    <property type="entry name" value="GNAT_dom"/>
</dbReference>
<evidence type="ECO:0000256" key="2">
    <source>
        <dbReference type="ARBA" id="ARBA00023315"/>
    </source>
</evidence>
<dbReference type="CDD" id="cd04301">
    <property type="entry name" value="NAT_SF"/>
    <property type="match status" value="1"/>
</dbReference>
<dbReference type="OrthoDB" id="6182349at2"/>